<dbReference type="GO" id="GO:0046872">
    <property type="term" value="F:metal ion binding"/>
    <property type="evidence" value="ECO:0007669"/>
    <property type="project" value="UniProtKB-KW"/>
</dbReference>
<dbReference type="GO" id="GO:0061603">
    <property type="term" value="F:molybdenum cofactor guanylyltransferase activity"/>
    <property type="evidence" value="ECO:0007669"/>
    <property type="project" value="UniProtKB-EC"/>
</dbReference>
<feature type="binding site" evidence="8">
    <location>
        <position position="95"/>
    </location>
    <ligand>
        <name>Mg(2+)</name>
        <dbReference type="ChEBI" id="CHEBI:18420"/>
    </ligand>
</feature>
<comment type="similarity">
    <text evidence="8">Belongs to the MobA family.</text>
</comment>
<comment type="caution">
    <text evidence="8">Lacks conserved residue(s) required for the propagation of feature annotation.</text>
</comment>
<keyword evidence="6 8" id="KW-0342">GTP-binding</keyword>
<dbReference type="AlphaFoldDB" id="A0A2T5C2B4"/>
<evidence type="ECO:0000313" key="11">
    <source>
        <dbReference type="Proteomes" id="UP000243525"/>
    </source>
</evidence>
<comment type="caution">
    <text evidence="10">The sequence shown here is derived from an EMBL/GenBank/DDBJ whole genome shotgun (WGS) entry which is preliminary data.</text>
</comment>
<keyword evidence="5 8" id="KW-0460">Magnesium</keyword>
<evidence type="ECO:0000313" key="10">
    <source>
        <dbReference type="EMBL" id="PTN08824.1"/>
    </source>
</evidence>
<proteinExistence type="inferred from homology"/>
<evidence type="ECO:0000256" key="7">
    <source>
        <dbReference type="ARBA" id="ARBA00023150"/>
    </source>
</evidence>
<keyword evidence="1 8" id="KW-0963">Cytoplasm</keyword>
<keyword evidence="7 8" id="KW-0501">Molybdenum cofactor biosynthesis</keyword>
<feature type="binding site" evidence="8">
    <location>
        <position position="95"/>
    </location>
    <ligand>
        <name>GTP</name>
        <dbReference type="ChEBI" id="CHEBI:37565"/>
    </ligand>
</feature>
<dbReference type="InterPro" id="IPR013482">
    <property type="entry name" value="Molybde_CF_guanTrfase"/>
</dbReference>
<dbReference type="CDD" id="cd02503">
    <property type="entry name" value="MobA"/>
    <property type="match status" value="1"/>
</dbReference>
<dbReference type="EMBL" id="QAAD01000007">
    <property type="protein sequence ID" value="PTN08824.1"/>
    <property type="molecule type" value="Genomic_DNA"/>
</dbReference>
<organism evidence="10 11">
    <name type="scientific">Mangrovibacterium marinum</name>
    <dbReference type="NCBI Taxonomy" id="1639118"/>
    <lineage>
        <taxon>Bacteria</taxon>
        <taxon>Pseudomonadati</taxon>
        <taxon>Bacteroidota</taxon>
        <taxon>Bacteroidia</taxon>
        <taxon>Marinilabiliales</taxon>
        <taxon>Prolixibacteraceae</taxon>
        <taxon>Mangrovibacterium</taxon>
    </lineage>
</organism>
<evidence type="ECO:0000256" key="3">
    <source>
        <dbReference type="ARBA" id="ARBA00022723"/>
    </source>
</evidence>
<dbReference type="HAMAP" id="MF_00316">
    <property type="entry name" value="MobA"/>
    <property type="match status" value="1"/>
</dbReference>
<dbReference type="GO" id="GO:0005737">
    <property type="term" value="C:cytoplasm"/>
    <property type="evidence" value="ECO:0007669"/>
    <property type="project" value="UniProtKB-SubCell"/>
</dbReference>
<gene>
    <name evidence="8" type="primary">mobA</name>
    <name evidence="10" type="ORF">C8N47_107185</name>
</gene>
<sequence>MTEQFGGIILAGGKSSRMGTDKGLMMYRGKLLAQYAIDLLRPLCSEIIISTNDPDYEQFGLKTVPDSFYNCGPLGGLHAALSESRFNYNMVVSCDVPFVVPELFSLLLAERQGADVVVPVHQNGIEPLVALYRKEVASLLEIKLMAGNYRVQQVIRSCHAREVAVDGLLKRYPDLFRNLNAMVDL</sequence>
<protein>
    <recommendedName>
        <fullName evidence="8">Probable molybdenum cofactor guanylyltransferase</fullName>
        <shortName evidence="8">MoCo guanylyltransferase</shortName>
        <ecNumber evidence="8">2.7.7.77</ecNumber>
    </recommendedName>
    <alternativeName>
        <fullName evidence="8">GTP:molybdopterin guanylyltransferase</fullName>
    </alternativeName>
    <alternativeName>
        <fullName evidence="8">Mo-MPT guanylyltransferase</fullName>
    </alternativeName>
    <alternativeName>
        <fullName evidence="8">Molybdopterin guanylyltransferase</fullName>
    </alternativeName>
    <alternativeName>
        <fullName evidence="8">Molybdopterin-guanine dinucleotide synthase</fullName>
        <shortName evidence="8">MGD synthase</shortName>
    </alternativeName>
</protein>
<accession>A0A2T5C2B4</accession>
<dbReference type="Gene3D" id="3.90.550.10">
    <property type="entry name" value="Spore Coat Polysaccharide Biosynthesis Protein SpsA, Chain A"/>
    <property type="match status" value="1"/>
</dbReference>
<dbReference type="InterPro" id="IPR025877">
    <property type="entry name" value="MobA-like_NTP_Trfase"/>
</dbReference>
<keyword evidence="2 8" id="KW-0808">Transferase</keyword>
<keyword evidence="10" id="KW-0548">Nucleotidyltransferase</keyword>
<reference evidence="10 11" key="1">
    <citation type="submission" date="2018-04" db="EMBL/GenBank/DDBJ databases">
        <title>Genomic Encyclopedia of Archaeal and Bacterial Type Strains, Phase II (KMG-II): from individual species to whole genera.</title>
        <authorList>
            <person name="Goeker M."/>
        </authorList>
    </citation>
    <scope>NUCLEOTIDE SEQUENCE [LARGE SCALE GENOMIC DNA]</scope>
    <source>
        <strain evidence="10 11">DSM 28823</strain>
    </source>
</reference>
<dbReference type="EC" id="2.7.7.77" evidence="8"/>
<evidence type="ECO:0000256" key="4">
    <source>
        <dbReference type="ARBA" id="ARBA00022741"/>
    </source>
</evidence>
<dbReference type="PANTHER" id="PTHR19136:SF81">
    <property type="entry name" value="MOLYBDENUM COFACTOR GUANYLYLTRANSFERASE"/>
    <property type="match status" value="1"/>
</dbReference>
<dbReference type="OrthoDB" id="9788394at2"/>
<dbReference type="InterPro" id="IPR029044">
    <property type="entry name" value="Nucleotide-diphossugar_trans"/>
</dbReference>
<feature type="binding site" evidence="8">
    <location>
        <begin position="10"/>
        <end position="12"/>
    </location>
    <ligand>
        <name>GTP</name>
        <dbReference type="ChEBI" id="CHEBI:37565"/>
    </ligand>
</feature>
<feature type="binding site" evidence="8">
    <location>
        <position position="22"/>
    </location>
    <ligand>
        <name>GTP</name>
        <dbReference type="ChEBI" id="CHEBI:37565"/>
    </ligand>
</feature>
<comment type="domain">
    <text evidence="8">The N-terminal domain determines nucleotide recognition and specific binding, while the C-terminal domain determines the specific binding to the target protein.</text>
</comment>
<feature type="binding site" evidence="8">
    <location>
        <position position="66"/>
    </location>
    <ligand>
        <name>GTP</name>
        <dbReference type="ChEBI" id="CHEBI:37565"/>
    </ligand>
</feature>
<dbReference type="RefSeq" id="WP_146161483.1">
    <property type="nucleotide sequence ID" value="NZ_OY782574.1"/>
</dbReference>
<dbReference type="PANTHER" id="PTHR19136">
    <property type="entry name" value="MOLYBDENUM COFACTOR GUANYLYLTRANSFERASE"/>
    <property type="match status" value="1"/>
</dbReference>
<feature type="domain" description="MobA-like NTP transferase" evidence="9">
    <location>
        <begin position="7"/>
        <end position="157"/>
    </location>
</feature>
<dbReference type="SUPFAM" id="SSF53448">
    <property type="entry name" value="Nucleotide-diphospho-sugar transferases"/>
    <property type="match status" value="1"/>
</dbReference>
<comment type="subcellular location">
    <subcellularLocation>
        <location evidence="8">Cytoplasm</location>
    </subcellularLocation>
</comment>
<evidence type="ECO:0000256" key="8">
    <source>
        <dbReference type="HAMAP-Rule" id="MF_00316"/>
    </source>
</evidence>
<dbReference type="GO" id="GO:0006777">
    <property type="term" value="P:Mo-molybdopterin cofactor biosynthetic process"/>
    <property type="evidence" value="ECO:0007669"/>
    <property type="project" value="UniProtKB-KW"/>
</dbReference>
<evidence type="ECO:0000256" key="6">
    <source>
        <dbReference type="ARBA" id="ARBA00023134"/>
    </source>
</evidence>
<evidence type="ECO:0000256" key="5">
    <source>
        <dbReference type="ARBA" id="ARBA00022842"/>
    </source>
</evidence>
<name>A0A2T5C2B4_9BACT</name>
<keyword evidence="4 8" id="KW-0547">Nucleotide-binding</keyword>
<dbReference type="Pfam" id="PF12804">
    <property type="entry name" value="NTP_transf_3"/>
    <property type="match status" value="1"/>
</dbReference>
<dbReference type="GO" id="GO:0005525">
    <property type="term" value="F:GTP binding"/>
    <property type="evidence" value="ECO:0007669"/>
    <property type="project" value="UniProtKB-UniRule"/>
</dbReference>
<comment type="cofactor">
    <cofactor evidence="8">
        <name>Mg(2+)</name>
        <dbReference type="ChEBI" id="CHEBI:18420"/>
    </cofactor>
</comment>
<evidence type="ECO:0000259" key="9">
    <source>
        <dbReference type="Pfam" id="PF12804"/>
    </source>
</evidence>
<keyword evidence="11" id="KW-1185">Reference proteome</keyword>
<evidence type="ECO:0000256" key="2">
    <source>
        <dbReference type="ARBA" id="ARBA00022679"/>
    </source>
</evidence>
<comment type="catalytic activity">
    <reaction evidence="8">
        <text>Mo-molybdopterin + GTP + H(+) = Mo-molybdopterin guanine dinucleotide + diphosphate</text>
        <dbReference type="Rhea" id="RHEA:34243"/>
        <dbReference type="ChEBI" id="CHEBI:15378"/>
        <dbReference type="ChEBI" id="CHEBI:33019"/>
        <dbReference type="ChEBI" id="CHEBI:37565"/>
        <dbReference type="ChEBI" id="CHEBI:71302"/>
        <dbReference type="ChEBI" id="CHEBI:71310"/>
        <dbReference type="EC" id="2.7.7.77"/>
    </reaction>
</comment>
<dbReference type="Proteomes" id="UP000243525">
    <property type="component" value="Unassembled WGS sequence"/>
</dbReference>
<evidence type="ECO:0000256" key="1">
    <source>
        <dbReference type="ARBA" id="ARBA00022490"/>
    </source>
</evidence>
<comment type="function">
    <text evidence="8">Transfers a GMP moiety from GTP to Mo-molybdopterin (Mo-MPT) cofactor (Moco or molybdenum cofactor) to form Mo-molybdopterin guanine dinucleotide (Mo-MGD) cofactor.</text>
</comment>
<keyword evidence="3 8" id="KW-0479">Metal-binding</keyword>